<keyword evidence="8" id="KW-1185">Reference proteome</keyword>
<dbReference type="PIRSF" id="PIRSF006648">
    <property type="entry name" value="DrrB"/>
    <property type="match status" value="1"/>
</dbReference>
<keyword evidence="3 5" id="KW-1133">Transmembrane helix</keyword>
<evidence type="ECO:0000256" key="5">
    <source>
        <dbReference type="RuleBase" id="RU361157"/>
    </source>
</evidence>
<comment type="subcellular location">
    <subcellularLocation>
        <location evidence="5">Cell membrane</location>
        <topology evidence="5">Multi-pass membrane protein</topology>
    </subcellularLocation>
    <subcellularLocation>
        <location evidence="1">Membrane</location>
        <topology evidence="1">Multi-pass membrane protein</topology>
    </subcellularLocation>
</comment>
<sequence>MTMARFMGDTATVAAMECRTSFRTPVWLFMSLFQPLLWLLLFGRLFEPMVRVPGFGARSYVEFLLPGVMGMTAMFAAGWSGLGLVYDMQRGTLERLLVTPAARASLMMGRIAWWAAVAVVQCLLVLGVAHLMGVRVVTGAPGILGITGILGMFGVALGAFSHALAATTGEQTAVVSTLQFCSVPAMFLSSTLMPLNLAPGWVRQVAAANPLHWAVEGVRILLLDGWQWAVVGRDVGLLALFAGLMVAWAVSSLRRLSA</sequence>
<evidence type="ECO:0000256" key="3">
    <source>
        <dbReference type="ARBA" id="ARBA00022989"/>
    </source>
</evidence>
<evidence type="ECO:0000256" key="4">
    <source>
        <dbReference type="ARBA" id="ARBA00023136"/>
    </source>
</evidence>
<keyword evidence="2 5" id="KW-0812">Transmembrane</keyword>
<gene>
    <name evidence="7" type="ORF">U7230_07105</name>
</gene>
<proteinExistence type="inferred from homology"/>
<dbReference type="InterPro" id="IPR051784">
    <property type="entry name" value="Nod_factor_ABC_transporter"/>
</dbReference>
<dbReference type="RefSeq" id="WP_324718025.1">
    <property type="nucleotide sequence ID" value="NZ_CP141615.1"/>
</dbReference>
<keyword evidence="5" id="KW-1003">Cell membrane</keyword>
<dbReference type="InterPro" id="IPR047817">
    <property type="entry name" value="ABC2_TM_bact-type"/>
</dbReference>
<reference evidence="7 8" key="1">
    <citation type="journal article" date="2024" name="Front. Microbiol.">
        <title>Novel thermophilic genera Geochorda gen. nov. and Carboxydochorda gen. nov. from the deep terrestrial subsurface reveal the ecophysiological diversity in the class Limnochordia.</title>
        <authorList>
            <person name="Karnachuk O.V."/>
            <person name="Lukina A.P."/>
            <person name="Avakyan M.R."/>
            <person name="Kadnikov V.V."/>
            <person name="Begmatov S."/>
            <person name="Beletsky A.V."/>
            <person name="Vlasova K.G."/>
            <person name="Novikov A.A."/>
            <person name="Shcherbakova V.A."/>
            <person name="Mardanov A.V."/>
            <person name="Ravin N.V."/>
        </authorList>
    </citation>
    <scope>NUCLEOTIDE SEQUENCE [LARGE SCALE GENOMIC DNA]</scope>
    <source>
        <strain evidence="7 8">L945</strain>
    </source>
</reference>
<evidence type="ECO:0000259" key="6">
    <source>
        <dbReference type="PROSITE" id="PS51012"/>
    </source>
</evidence>
<comment type="similarity">
    <text evidence="5">Belongs to the ABC-2 integral membrane protein family.</text>
</comment>
<dbReference type="EMBL" id="CP141615">
    <property type="protein sequence ID" value="WRP18753.1"/>
    <property type="molecule type" value="Genomic_DNA"/>
</dbReference>
<dbReference type="PANTHER" id="PTHR43229">
    <property type="entry name" value="NODULATION PROTEIN J"/>
    <property type="match status" value="1"/>
</dbReference>
<dbReference type="PANTHER" id="PTHR43229:SF2">
    <property type="entry name" value="NODULATION PROTEIN J"/>
    <property type="match status" value="1"/>
</dbReference>
<evidence type="ECO:0000313" key="8">
    <source>
        <dbReference type="Proteomes" id="UP001332192"/>
    </source>
</evidence>
<feature type="transmembrane region" description="Helical" evidence="5">
    <location>
        <begin position="111"/>
        <end position="133"/>
    </location>
</feature>
<dbReference type="InterPro" id="IPR013525">
    <property type="entry name" value="ABC2_TM"/>
</dbReference>
<organism evidence="7 8">
    <name type="scientific">Carboxydichorda subterranea</name>
    <dbReference type="NCBI Taxonomy" id="3109565"/>
    <lineage>
        <taxon>Bacteria</taxon>
        <taxon>Bacillati</taxon>
        <taxon>Bacillota</taxon>
        <taxon>Limnochordia</taxon>
        <taxon>Limnochordales</taxon>
        <taxon>Geochordaceae</taxon>
        <taxon>Carboxydichorda</taxon>
    </lineage>
</organism>
<feature type="domain" description="ABC transmembrane type-2" evidence="6">
    <location>
        <begin position="26"/>
        <end position="256"/>
    </location>
</feature>
<keyword evidence="4 5" id="KW-0472">Membrane</keyword>
<feature type="transmembrane region" description="Helical" evidence="5">
    <location>
        <begin position="63"/>
        <end position="86"/>
    </location>
</feature>
<feature type="transmembrane region" description="Helical" evidence="5">
    <location>
        <begin position="139"/>
        <end position="160"/>
    </location>
</feature>
<evidence type="ECO:0000256" key="1">
    <source>
        <dbReference type="ARBA" id="ARBA00004141"/>
    </source>
</evidence>
<evidence type="ECO:0000313" key="7">
    <source>
        <dbReference type="EMBL" id="WRP18753.1"/>
    </source>
</evidence>
<feature type="transmembrane region" description="Helical" evidence="5">
    <location>
        <begin position="235"/>
        <end position="253"/>
    </location>
</feature>
<dbReference type="Pfam" id="PF01061">
    <property type="entry name" value="ABC2_membrane"/>
    <property type="match status" value="1"/>
</dbReference>
<dbReference type="PROSITE" id="PS51012">
    <property type="entry name" value="ABC_TM2"/>
    <property type="match status" value="1"/>
</dbReference>
<dbReference type="InterPro" id="IPR000412">
    <property type="entry name" value="ABC_2_transport"/>
</dbReference>
<keyword evidence="5" id="KW-0813">Transport</keyword>
<dbReference type="Proteomes" id="UP001332192">
    <property type="component" value="Chromosome"/>
</dbReference>
<protein>
    <recommendedName>
        <fullName evidence="5">Transport permease protein</fullName>
    </recommendedName>
</protein>
<feature type="transmembrane region" description="Helical" evidence="5">
    <location>
        <begin position="26"/>
        <end position="43"/>
    </location>
</feature>
<feature type="transmembrane region" description="Helical" evidence="5">
    <location>
        <begin position="172"/>
        <end position="193"/>
    </location>
</feature>
<evidence type="ECO:0000256" key="2">
    <source>
        <dbReference type="ARBA" id="ARBA00022692"/>
    </source>
</evidence>
<accession>A0ABZ1C1J5</accession>
<name>A0ABZ1C1J5_9FIRM</name>